<gene>
    <name evidence="1" type="ORF">SSP24_78400</name>
</gene>
<organism evidence="1 2">
    <name type="scientific">Streptomyces spinoverrucosus</name>
    <dbReference type="NCBI Taxonomy" id="284043"/>
    <lineage>
        <taxon>Bacteria</taxon>
        <taxon>Bacillati</taxon>
        <taxon>Actinomycetota</taxon>
        <taxon>Actinomycetes</taxon>
        <taxon>Kitasatosporales</taxon>
        <taxon>Streptomycetaceae</taxon>
        <taxon>Streptomyces</taxon>
    </lineage>
</organism>
<keyword evidence="2" id="KW-1185">Reference proteome</keyword>
<dbReference type="AlphaFoldDB" id="A0A4Y3VVP0"/>
<dbReference type="Proteomes" id="UP000317881">
    <property type="component" value="Unassembled WGS sequence"/>
</dbReference>
<proteinExistence type="predicted"/>
<name>A0A4Y3VVP0_9ACTN</name>
<evidence type="ECO:0000313" key="2">
    <source>
        <dbReference type="Proteomes" id="UP000317881"/>
    </source>
</evidence>
<comment type="caution">
    <text evidence="1">The sequence shown here is derived from an EMBL/GenBank/DDBJ whole genome shotgun (WGS) entry which is preliminary data.</text>
</comment>
<sequence length="118" mass="12599">MRATASAAQNAVTVRTAASRAAAGLGCFTPCPCPGGTSGFRDPRHVRANRPFWAVLLGKWHASHFVPCCGSRAPSFADLDDYRIPMVVPRTELPGKKSNTKAAIPVTEEIPVKLVIAR</sequence>
<accession>A0A4Y3VVP0</accession>
<dbReference type="EMBL" id="BJND01000096">
    <property type="protein sequence ID" value="GEC10185.1"/>
    <property type="molecule type" value="Genomic_DNA"/>
</dbReference>
<protein>
    <submittedName>
        <fullName evidence="1">Uncharacterized protein</fullName>
    </submittedName>
</protein>
<evidence type="ECO:0000313" key="1">
    <source>
        <dbReference type="EMBL" id="GEC10185.1"/>
    </source>
</evidence>
<reference evidence="1 2" key="1">
    <citation type="submission" date="2019-06" db="EMBL/GenBank/DDBJ databases">
        <title>Whole genome shotgun sequence of Streptomyces spinoverrucosus NBRC 14228.</title>
        <authorList>
            <person name="Hosoyama A."/>
            <person name="Uohara A."/>
            <person name="Ohji S."/>
            <person name="Ichikawa N."/>
        </authorList>
    </citation>
    <scope>NUCLEOTIDE SEQUENCE [LARGE SCALE GENOMIC DNA]</scope>
    <source>
        <strain evidence="1 2">NBRC 14228</strain>
    </source>
</reference>